<evidence type="ECO:0000313" key="2">
    <source>
        <dbReference type="Proteomes" id="UP000193719"/>
    </source>
</evidence>
<dbReference type="AlphaFoldDB" id="A0A1Y1UWG6"/>
<proteinExistence type="predicted"/>
<dbReference type="STRING" id="1754191.A0A1Y1UWG6"/>
<reference evidence="1 2" key="2">
    <citation type="submission" date="2016-08" db="EMBL/GenBank/DDBJ databases">
        <title>Pervasive Adenine N6-methylation of Active Genes in Fungi.</title>
        <authorList>
            <consortium name="DOE Joint Genome Institute"/>
            <person name="Mondo S.J."/>
            <person name="Dannebaum R.O."/>
            <person name="Kuo R.C."/>
            <person name="Labutti K."/>
            <person name="Haridas S."/>
            <person name="Kuo A."/>
            <person name="Salamov A."/>
            <person name="Ahrendt S.R."/>
            <person name="Lipzen A."/>
            <person name="Sullivan W."/>
            <person name="Andreopoulos W.B."/>
            <person name="Clum A."/>
            <person name="Lindquist E."/>
            <person name="Daum C."/>
            <person name="Ramamoorthy G.K."/>
            <person name="Gryganskyi A."/>
            <person name="Culley D."/>
            <person name="Magnuson J.K."/>
            <person name="James T.Y."/>
            <person name="O'Malley M.A."/>
            <person name="Stajich J.E."/>
            <person name="Spatafora J.W."/>
            <person name="Visel A."/>
            <person name="Grigoriev I.V."/>
        </authorList>
    </citation>
    <scope>NUCLEOTIDE SEQUENCE [LARGE SCALE GENOMIC DNA]</scope>
    <source>
        <strain evidence="2">finn</strain>
    </source>
</reference>
<dbReference type="Proteomes" id="UP000193719">
    <property type="component" value="Unassembled WGS sequence"/>
</dbReference>
<name>A0A1Y1UWG6_9FUNG</name>
<organism evidence="1 2">
    <name type="scientific">Piromyces finnis</name>
    <dbReference type="NCBI Taxonomy" id="1754191"/>
    <lineage>
        <taxon>Eukaryota</taxon>
        <taxon>Fungi</taxon>
        <taxon>Fungi incertae sedis</taxon>
        <taxon>Chytridiomycota</taxon>
        <taxon>Chytridiomycota incertae sedis</taxon>
        <taxon>Neocallimastigomycetes</taxon>
        <taxon>Neocallimastigales</taxon>
        <taxon>Neocallimastigaceae</taxon>
        <taxon>Piromyces</taxon>
    </lineage>
</organism>
<dbReference type="OrthoDB" id="5595153at2759"/>
<comment type="caution">
    <text evidence="1">The sequence shown here is derived from an EMBL/GenBank/DDBJ whole genome shotgun (WGS) entry which is preliminary data.</text>
</comment>
<evidence type="ECO:0000313" key="1">
    <source>
        <dbReference type="EMBL" id="ORX41834.1"/>
    </source>
</evidence>
<evidence type="ECO:0008006" key="3">
    <source>
        <dbReference type="Google" id="ProtNLM"/>
    </source>
</evidence>
<sequence length="296" mass="35209">MTDITTLENPLNNYLLKQEEFKKFVKDIQQSLNSKEYLKQGYTIDEFVKSKWNISKTQAYRYLLSAKIIDQLKEFKIQPNYERLCRSLNKYAKTPQQIKLLWRMVLLKINDNVDLITSTLVSRTWNELCKDKKYSHICYYEESIMNKIELTFQEHSKKMIHNQLKTSNNNNYKYSYAIPSQNFVNHDYISSSNISYQTPEISSQFVIIPSNDYVYDDENLKMNQYGIEDDCYESHEQYLLYNNIAKNQINNNFLPTFSSSSVTPISPISPLIQNNVIPNQYEKQNIQFYQTSIIYY</sequence>
<accession>A0A1Y1UWG6</accession>
<protein>
    <recommendedName>
        <fullName evidence="3">F-box domain-containing protein</fullName>
    </recommendedName>
</protein>
<reference evidence="1 2" key="1">
    <citation type="submission" date="2016-08" db="EMBL/GenBank/DDBJ databases">
        <title>Genomes of anaerobic fungi encode conserved fungal cellulosomes for biomass hydrolysis.</title>
        <authorList>
            <consortium name="DOE Joint Genome Institute"/>
            <person name="Haitjema C.H."/>
            <person name="Gilmore S.P."/>
            <person name="Henske J.K."/>
            <person name="Solomon K.V."/>
            <person name="De Groot R."/>
            <person name="Kuo A."/>
            <person name="Mondo S.J."/>
            <person name="Salamov A.A."/>
            <person name="Labutti K."/>
            <person name="Zhao Z."/>
            <person name="Chiniquy J."/>
            <person name="Barry K."/>
            <person name="Brewer H.M."/>
            <person name="Purvine S.O."/>
            <person name="Wright A.T."/>
            <person name="Boxma B."/>
            <person name="Van Alen T."/>
            <person name="Hackstein J.H."/>
            <person name="Baker S.E."/>
            <person name="Grigoriev I.V."/>
            <person name="O'Malley M.A."/>
        </authorList>
    </citation>
    <scope>NUCLEOTIDE SEQUENCE [LARGE SCALE GENOMIC DNA]</scope>
    <source>
        <strain evidence="2">finn</strain>
    </source>
</reference>
<gene>
    <name evidence="1" type="ORF">BCR36DRAFT_374963</name>
</gene>
<dbReference type="EMBL" id="MCFH01000077">
    <property type="protein sequence ID" value="ORX41834.1"/>
    <property type="molecule type" value="Genomic_DNA"/>
</dbReference>
<keyword evidence="2" id="KW-1185">Reference proteome</keyword>